<protein>
    <submittedName>
        <fullName evidence="4">TetR/AcrR family transcriptional regulator</fullName>
    </submittedName>
</protein>
<dbReference type="GO" id="GO:0003677">
    <property type="term" value="F:DNA binding"/>
    <property type="evidence" value="ECO:0007669"/>
    <property type="project" value="UniProtKB-UniRule"/>
</dbReference>
<dbReference type="Pfam" id="PF00440">
    <property type="entry name" value="TetR_N"/>
    <property type="match status" value="1"/>
</dbReference>
<evidence type="ECO:0000259" key="3">
    <source>
        <dbReference type="PROSITE" id="PS50977"/>
    </source>
</evidence>
<dbReference type="PROSITE" id="PS50977">
    <property type="entry name" value="HTH_TETR_2"/>
    <property type="match status" value="1"/>
</dbReference>
<evidence type="ECO:0000256" key="2">
    <source>
        <dbReference type="PROSITE-ProRule" id="PRU00335"/>
    </source>
</evidence>
<accession>A0A7H8QAY6</accession>
<dbReference type="PANTHER" id="PTHR43479">
    <property type="entry name" value="ACREF/ENVCD OPERON REPRESSOR-RELATED"/>
    <property type="match status" value="1"/>
</dbReference>
<dbReference type="Gene3D" id="1.10.357.10">
    <property type="entry name" value="Tetracycline Repressor, domain 2"/>
    <property type="match status" value="1"/>
</dbReference>
<dbReference type="AlphaFoldDB" id="A0A7H8QAY6"/>
<evidence type="ECO:0000313" key="5">
    <source>
        <dbReference type="Proteomes" id="UP000509222"/>
    </source>
</evidence>
<dbReference type="InterPro" id="IPR041490">
    <property type="entry name" value="KstR2_TetR_C"/>
</dbReference>
<name>A0A7H8QAY6_9BACL</name>
<dbReference type="PROSITE" id="PS01081">
    <property type="entry name" value="HTH_TETR_1"/>
    <property type="match status" value="1"/>
</dbReference>
<dbReference type="RefSeq" id="WP_176294423.1">
    <property type="nucleotide sequence ID" value="NZ_CP051177.1"/>
</dbReference>
<dbReference type="SUPFAM" id="SSF48498">
    <property type="entry name" value="Tetracyclin repressor-like, C-terminal domain"/>
    <property type="match status" value="1"/>
</dbReference>
<keyword evidence="5" id="KW-1185">Reference proteome</keyword>
<dbReference type="InterPro" id="IPR023772">
    <property type="entry name" value="DNA-bd_HTH_TetR-type_CS"/>
</dbReference>
<reference evidence="4 5" key="1">
    <citation type="submission" date="2020-04" db="EMBL/GenBank/DDBJ databases">
        <authorList>
            <person name="Pajer P."/>
            <person name="Broz P."/>
        </authorList>
    </citation>
    <scope>NUCLEOTIDE SEQUENCE [LARGE SCALE GENOMIC DNA]</scope>
    <source>
        <strain evidence="5">NRL-ATB46093</strain>
    </source>
</reference>
<organism evidence="4 5">
    <name type="scientific">Planococcus glaciei</name>
    <dbReference type="NCBI Taxonomy" id="459472"/>
    <lineage>
        <taxon>Bacteria</taxon>
        <taxon>Bacillati</taxon>
        <taxon>Bacillota</taxon>
        <taxon>Bacilli</taxon>
        <taxon>Bacillales</taxon>
        <taxon>Caryophanaceae</taxon>
        <taxon>Planococcus</taxon>
    </lineage>
</organism>
<dbReference type="SUPFAM" id="SSF46689">
    <property type="entry name" value="Homeodomain-like"/>
    <property type="match status" value="1"/>
</dbReference>
<dbReference type="InterPro" id="IPR050624">
    <property type="entry name" value="HTH-type_Tx_Regulator"/>
</dbReference>
<dbReference type="PANTHER" id="PTHR43479:SF11">
    <property type="entry name" value="ACREF_ENVCD OPERON REPRESSOR-RELATED"/>
    <property type="match status" value="1"/>
</dbReference>
<dbReference type="InterPro" id="IPR009057">
    <property type="entry name" value="Homeodomain-like_sf"/>
</dbReference>
<evidence type="ECO:0000313" key="4">
    <source>
        <dbReference type="EMBL" id="QKX50681.1"/>
    </source>
</evidence>
<reference evidence="5" key="2">
    <citation type="submission" date="2020-06" db="EMBL/GenBank/DDBJ databases">
        <title>Isolation of Planomicrobium glaciei.</title>
        <authorList>
            <person name="Malisova L."/>
            <person name="Safrankova R."/>
            <person name="Jakubu V."/>
            <person name="Spanelova P."/>
        </authorList>
    </citation>
    <scope>NUCLEOTIDE SEQUENCE [LARGE SCALE GENOMIC DNA]</scope>
    <source>
        <strain evidence="5">NRL-ATB46093</strain>
    </source>
</reference>
<dbReference type="PRINTS" id="PR00455">
    <property type="entry name" value="HTHTETR"/>
</dbReference>
<dbReference type="InterPro" id="IPR001647">
    <property type="entry name" value="HTH_TetR"/>
</dbReference>
<proteinExistence type="predicted"/>
<dbReference type="Pfam" id="PF17932">
    <property type="entry name" value="TetR_C_24"/>
    <property type="match status" value="1"/>
</dbReference>
<dbReference type="EMBL" id="CP051177">
    <property type="protein sequence ID" value="QKX50681.1"/>
    <property type="molecule type" value="Genomic_DNA"/>
</dbReference>
<dbReference type="InterPro" id="IPR036271">
    <property type="entry name" value="Tet_transcr_reg_TetR-rel_C_sf"/>
</dbReference>
<dbReference type="Proteomes" id="UP000509222">
    <property type="component" value="Chromosome"/>
</dbReference>
<sequence length="185" mass="21069">MKTKIKQQSISLFEQKGFSETSIQDIVEALGVTKGTFYYYFPSKEQLLMDIHSNYIDDLLSRQKAIQETVSGNQQKLQAIVELLIGDIQDHGPSGRVFFREMRHLTPENSKEVKRKREQFRLNIEELISAGMNTGEFRSDLPPGMVAFAVLGVTNWSYQWFNPNGGITAKQLAKIYSDMILNGIT</sequence>
<evidence type="ECO:0000256" key="1">
    <source>
        <dbReference type="ARBA" id="ARBA00023125"/>
    </source>
</evidence>
<feature type="DNA-binding region" description="H-T-H motif" evidence="2">
    <location>
        <begin position="22"/>
        <end position="41"/>
    </location>
</feature>
<feature type="domain" description="HTH tetR-type" evidence="3">
    <location>
        <begin position="1"/>
        <end position="59"/>
    </location>
</feature>
<keyword evidence="1 2" id="KW-0238">DNA-binding</keyword>
<gene>
    <name evidence="4" type="ORF">HF394_08855</name>
</gene>
<dbReference type="Gene3D" id="1.10.10.60">
    <property type="entry name" value="Homeodomain-like"/>
    <property type="match status" value="1"/>
</dbReference>